<evidence type="ECO:0000256" key="7">
    <source>
        <dbReference type="ARBA" id="ARBA00022741"/>
    </source>
</evidence>
<evidence type="ECO:0000256" key="2">
    <source>
        <dbReference type="ARBA" id="ARBA00001974"/>
    </source>
</evidence>
<dbReference type="PROSITE" id="PS50206">
    <property type="entry name" value="RHODANESE_3"/>
    <property type="match status" value="1"/>
</dbReference>
<keyword evidence="5" id="KW-0285">Flavoprotein</keyword>
<keyword evidence="19" id="KW-1185">Reference proteome</keyword>
<evidence type="ECO:0000256" key="10">
    <source>
        <dbReference type="ARBA" id="ARBA00043973"/>
    </source>
</evidence>
<accession>A0ABQ5ZUU0</accession>
<dbReference type="Gene3D" id="3.30.9.10">
    <property type="entry name" value="D-Amino Acid Oxidase, subunit A, domain 2"/>
    <property type="match status" value="1"/>
</dbReference>
<proteinExistence type="inferred from homology"/>
<evidence type="ECO:0000256" key="3">
    <source>
        <dbReference type="ARBA" id="ARBA00004496"/>
    </source>
</evidence>
<reference evidence="19" key="1">
    <citation type="journal article" date="2019" name="Int. J. Syst. Evol. Microbiol.">
        <title>The Global Catalogue of Microorganisms (GCM) 10K type strain sequencing project: providing services to taxonomists for standard genome sequencing and annotation.</title>
        <authorList>
            <consortium name="The Broad Institute Genomics Platform"/>
            <consortium name="The Broad Institute Genome Sequencing Center for Infectious Disease"/>
            <person name="Wu L."/>
            <person name="Ma J."/>
        </authorList>
    </citation>
    <scope>NUCLEOTIDE SEQUENCE [LARGE SCALE GENOMIC DNA]</scope>
    <source>
        <strain evidence="19">NBRC 102122</strain>
    </source>
</reference>
<comment type="catalytic activity">
    <reaction evidence="15">
        <text>sarcosine + O2 + H2O = formaldehyde + glycine + H2O2</text>
        <dbReference type="Rhea" id="RHEA:13313"/>
        <dbReference type="ChEBI" id="CHEBI:15377"/>
        <dbReference type="ChEBI" id="CHEBI:15379"/>
        <dbReference type="ChEBI" id="CHEBI:16240"/>
        <dbReference type="ChEBI" id="CHEBI:16842"/>
        <dbReference type="ChEBI" id="CHEBI:57305"/>
        <dbReference type="ChEBI" id="CHEBI:57433"/>
    </reaction>
</comment>
<evidence type="ECO:0000256" key="9">
    <source>
        <dbReference type="ARBA" id="ARBA00023002"/>
    </source>
</evidence>
<comment type="subcellular location">
    <subcellularLocation>
        <location evidence="3">Cytoplasm</location>
    </subcellularLocation>
</comment>
<dbReference type="NCBIfam" id="TIGR01373">
    <property type="entry name" value="soxB"/>
    <property type="match status" value="1"/>
</dbReference>
<keyword evidence="8" id="KW-0274">FAD</keyword>
<comment type="cofactor">
    <cofactor evidence="1">
        <name>FMN</name>
        <dbReference type="ChEBI" id="CHEBI:58210"/>
    </cofactor>
</comment>
<name>A0ABQ5ZUU0_9HYPH</name>
<evidence type="ECO:0000256" key="11">
    <source>
        <dbReference type="ARBA" id="ARBA00044044"/>
    </source>
</evidence>
<dbReference type="RefSeq" id="WP_244766454.1">
    <property type="nucleotide sequence ID" value="NZ_BSOP01000051.1"/>
</dbReference>
<organism evidence="18 19">
    <name type="scientific">Shinella yambaruensis</name>
    <dbReference type="NCBI Taxonomy" id="415996"/>
    <lineage>
        <taxon>Bacteria</taxon>
        <taxon>Pseudomonadati</taxon>
        <taxon>Pseudomonadota</taxon>
        <taxon>Alphaproteobacteria</taxon>
        <taxon>Hyphomicrobiales</taxon>
        <taxon>Rhizobiaceae</taxon>
        <taxon>Shinella</taxon>
    </lineage>
</organism>
<dbReference type="SUPFAM" id="SSF54373">
    <property type="entry name" value="FAD-linked reductases, C-terminal domain"/>
    <property type="match status" value="1"/>
</dbReference>
<dbReference type="Proteomes" id="UP001156702">
    <property type="component" value="Unassembled WGS sequence"/>
</dbReference>
<comment type="catalytic activity">
    <reaction evidence="16">
        <text>sarcosine + (6S)-5,6,7,8-tetrahydrofolate + O2 = (6R)-5,10-methylene-5,6,7,8-tetrahydrofolate + glycine + H2O2</text>
        <dbReference type="Rhea" id="RHEA:70455"/>
        <dbReference type="ChEBI" id="CHEBI:15379"/>
        <dbReference type="ChEBI" id="CHEBI:15636"/>
        <dbReference type="ChEBI" id="CHEBI:16240"/>
        <dbReference type="ChEBI" id="CHEBI:57305"/>
        <dbReference type="ChEBI" id="CHEBI:57433"/>
        <dbReference type="ChEBI" id="CHEBI:57453"/>
        <dbReference type="EC" id="1.5.3.24"/>
    </reaction>
</comment>
<comment type="similarity">
    <text evidence="10">Belongs to the SoxB family.</text>
</comment>
<protein>
    <recommendedName>
        <fullName evidence="12">Sarcosine oxidase subunit beta</fullName>
        <ecNumber evidence="11">1.5.3.24</ecNumber>
    </recommendedName>
    <alternativeName>
        <fullName evidence="13">Sarcosine oxidase (5,10-methylenetetrahydrofolate-forming) subunit beta</fullName>
    </alternativeName>
    <alternativeName>
        <fullName evidence="14">Tetrameric sarcosine oxidase subunit beta</fullName>
    </alternativeName>
</protein>
<evidence type="ECO:0000256" key="4">
    <source>
        <dbReference type="ARBA" id="ARBA00022490"/>
    </source>
</evidence>
<dbReference type="InterPro" id="IPR036188">
    <property type="entry name" value="FAD/NAD-bd_sf"/>
</dbReference>
<dbReference type="Pfam" id="PF01266">
    <property type="entry name" value="DAO"/>
    <property type="match status" value="1"/>
</dbReference>
<gene>
    <name evidence="18" type="primary">soxB_3</name>
    <name evidence="18" type="ORF">GCM10007923_56740</name>
</gene>
<dbReference type="InterPro" id="IPR001763">
    <property type="entry name" value="Rhodanese-like_dom"/>
</dbReference>
<evidence type="ECO:0000256" key="12">
    <source>
        <dbReference type="ARBA" id="ARBA00044150"/>
    </source>
</evidence>
<dbReference type="PANTHER" id="PTHR13847:SF287">
    <property type="entry name" value="FAD-DEPENDENT OXIDOREDUCTASE DOMAIN-CONTAINING PROTEIN 1"/>
    <property type="match status" value="1"/>
</dbReference>
<comment type="cofactor">
    <cofactor evidence="2">
        <name>FAD</name>
        <dbReference type="ChEBI" id="CHEBI:57692"/>
    </cofactor>
</comment>
<dbReference type="EC" id="1.5.3.24" evidence="11"/>
<sequence length="418" mass="45283">MGSFSAFSLLRHAIGGNRHWQRHWRAASPKPSYDVIVVGGGGHGLATAFYLAENHGIRNVAVIEKGYIGGGNVGRNTTVIRSNYLLDGNTQFYEFSMKLWEGLSAALNFNVMFSQRGQIVTAHSADQMDAFSHRANIMRLNGIDAEILGRDEVRRLVPYLDFSDTARFPIHGAILQGRAGTARHDAVAWGYARAASGHGVDIIENCEVIDFLRKGDRIVGVETTRGRIGAERVGLAVAGHTSVLSRKAGLELPIESHVLQAFVTEPVKPLVDHVVAYGADHFYVSQSDKGGLVFGGNLDGYNSYAQRGNAGVLQEVCEAAVALMPNISRLRLLRHWGGIMDMTPDASPIISLTPVPGLYLNGGWCYGGFKATPASGWCFAHMLATGEVHPLTRGYGLDRFRTGHTLDEAGAGPFAWLQ</sequence>
<dbReference type="EMBL" id="BSOP01000051">
    <property type="protein sequence ID" value="GLR54457.1"/>
    <property type="molecule type" value="Genomic_DNA"/>
</dbReference>
<evidence type="ECO:0000313" key="19">
    <source>
        <dbReference type="Proteomes" id="UP001156702"/>
    </source>
</evidence>
<evidence type="ECO:0000256" key="5">
    <source>
        <dbReference type="ARBA" id="ARBA00022630"/>
    </source>
</evidence>
<dbReference type="SUPFAM" id="SSF51905">
    <property type="entry name" value="FAD/NAD(P)-binding domain"/>
    <property type="match status" value="1"/>
</dbReference>
<feature type="domain" description="Rhodanese" evidence="17">
    <location>
        <begin position="35"/>
        <end position="79"/>
    </location>
</feature>
<evidence type="ECO:0000256" key="8">
    <source>
        <dbReference type="ARBA" id="ARBA00022827"/>
    </source>
</evidence>
<keyword evidence="6" id="KW-0288">FMN</keyword>
<dbReference type="InterPro" id="IPR006076">
    <property type="entry name" value="FAD-dep_OxRdtase"/>
</dbReference>
<evidence type="ECO:0000256" key="1">
    <source>
        <dbReference type="ARBA" id="ARBA00001917"/>
    </source>
</evidence>
<evidence type="ECO:0000256" key="6">
    <source>
        <dbReference type="ARBA" id="ARBA00022643"/>
    </source>
</evidence>
<keyword evidence="4" id="KW-0963">Cytoplasm</keyword>
<dbReference type="PANTHER" id="PTHR13847">
    <property type="entry name" value="SARCOSINE DEHYDROGENASE-RELATED"/>
    <property type="match status" value="1"/>
</dbReference>
<evidence type="ECO:0000256" key="15">
    <source>
        <dbReference type="ARBA" id="ARBA00047316"/>
    </source>
</evidence>
<keyword evidence="9" id="KW-0560">Oxidoreductase</keyword>
<keyword evidence="7" id="KW-0547">Nucleotide-binding</keyword>
<evidence type="ECO:0000256" key="13">
    <source>
        <dbReference type="ARBA" id="ARBA00044216"/>
    </source>
</evidence>
<evidence type="ECO:0000259" key="17">
    <source>
        <dbReference type="PROSITE" id="PS50206"/>
    </source>
</evidence>
<evidence type="ECO:0000256" key="16">
    <source>
        <dbReference type="ARBA" id="ARBA00048917"/>
    </source>
</evidence>
<dbReference type="InterPro" id="IPR006278">
    <property type="entry name" value="SoxB"/>
</dbReference>
<evidence type="ECO:0000256" key="14">
    <source>
        <dbReference type="ARBA" id="ARBA00044295"/>
    </source>
</evidence>
<dbReference type="Gene3D" id="3.50.50.60">
    <property type="entry name" value="FAD/NAD(P)-binding domain"/>
    <property type="match status" value="1"/>
</dbReference>
<comment type="caution">
    <text evidence="18">The sequence shown here is derived from an EMBL/GenBank/DDBJ whole genome shotgun (WGS) entry which is preliminary data.</text>
</comment>
<evidence type="ECO:0000313" key="18">
    <source>
        <dbReference type="EMBL" id="GLR54457.1"/>
    </source>
</evidence>